<gene>
    <name evidence="2" type="ORF">PC113_g9266</name>
</gene>
<evidence type="ECO:0000256" key="1">
    <source>
        <dbReference type="SAM" id="MobiDB-lite"/>
    </source>
</evidence>
<dbReference type="AlphaFoldDB" id="A0A8T0ZA65"/>
<comment type="caution">
    <text evidence="2">The sequence shown here is derived from an EMBL/GenBank/DDBJ whole genome shotgun (WGS) entry which is preliminary data.</text>
</comment>
<sequence>MATTRRGDTRDGSFQTKPSGSQFFVADEILYGSESLNLELGLELADATNTQAVTCTFRTDVYPRIYPVEHATVQPGWRLQQRCQPAYRTVSRSELRSYTAPLTAVVASPSYPTLLFLVLKTRTVPENYDWHSKTFTLAIKIERLMFTTATSRENYLDESTLRQRMQLLSRHLVRLRKRRRVDNTLVAILILRGLLVVNMTHEPANAFSGASSASGRAMWKREVANQQSRESSGNGSDAAMARISLPSGEQIHDISKLYLKHCIKDEQRSAHRINQEKARSAREVRSTERQPFDPEHSLARKLTDVPDVVYNTDCGSKKTLERHVADGSNTCRGAFSSTKDRFASTAAYRSSTFASVVKEPYADPQAVGPGTYRAPRRAINVKKKQVPTPAYVSKAARFEEANAQVTAALALVSPTDNSPNERDYMFASSPRGAGGGGHSSPDKVRGPVLSTTPRFKSGVFPERYVSSRQHRIQDDVPDRFYDVSPSCKFSMSAAVASSSFKCSTMQSRANRLSSEAAMVHNTPNFPILTSPTKETVGPGAYTPTSKPRPPEDVNFIMMPHHADRFGLPNAKSSFIEARFRRFAADPEPPTPHRPPPK</sequence>
<dbReference type="EMBL" id="RCMG01000229">
    <property type="protein sequence ID" value="KAG2859086.1"/>
    <property type="molecule type" value="Genomic_DNA"/>
</dbReference>
<evidence type="ECO:0000313" key="2">
    <source>
        <dbReference type="EMBL" id="KAG2859086.1"/>
    </source>
</evidence>
<feature type="region of interest" description="Disordered" evidence="1">
    <location>
        <begin position="524"/>
        <end position="551"/>
    </location>
</feature>
<protein>
    <submittedName>
        <fullName evidence="2">Uncharacterized protein</fullName>
    </submittedName>
</protein>
<evidence type="ECO:0000313" key="3">
    <source>
        <dbReference type="Proteomes" id="UP000735874"/>
    </source>
</evidence>
<dbReference type="VEuPathDB" id="FungiDB:PC110_g15501"/>
<feature type="compositionally biased region" description="Polar residues" evidence="1">
    <location>
        <begin position="224"/>
        <end position="235"/>
    </location>
</feature>
<feature type="compositionally biased region" description="Polar residues" evidence="1">
    <location>
        <begin position="524"/>
        <end position="533"/>
    </location>
</feature>
<organism evidence="2 3">
    <name type="scientific">Phytophthora cactorum</name>
    <dbReference type="NCBI Taxonomy" id="29920"/>
    <lineage>
        <taxon>Eukaryota</taxon>
        <taxon>Sar</taxon>
        <taxon>Stramenopiles</taxon>
        <taxon>Oomycota</taxon>
        <taxon>Peronosporomycetes</taxon>
        <taxon>Peronosporales</taxon>
        <taxon>Peronosporaceae</taxon>
        <taxon>Phytophthora</taxon>
    </lineage>
</organism>
<proteinExistence type="predicted"/>
<feature type="region of interest" description="Disordered" evidence="1">
    <location>
        <begin position="430"/>
        <end position="452"/>
    </location>
</feature>
<feature type="region of interest" description="Disordered" evidence="1">
    <location>
        <begin position="218"/>
        <end position="239"/>
    </location>
</feature>
<dbReference type="Proteomes" id="UP000735874">
    <property type="component" value="Unassembled WGS sequence"/>
</dbReference>
<name>A0A8T0ZA65_9STRA</name>
<accession>A0A8T0ZA65</accession>
<feature type="region of interest" description="Disordered" evidence="1">
    <location>
        <begin position="269"/>
        <end position="294"/>
    </location>
</feature>
<reference evidence="2" key="1">
    <citation type="submission" date="2018-10" db="EMBL/GenBank/DDBJ databases">
        <title>Effector identification in a new, highly contiguous assembly of the strawberry crown rot pathogen Phytophthora cactorum.</title>
        <authorList>
            <person name="Armitage A.D."/>
            <person name="Nellist C.F."/>
            <person name="Bates H."/>
            <person name="Vickerstaff R.J."/>
            <person name="Harrison R.J."/>
        </authorList>
    </citation>
    <scope>NUCLEOTIDE SEQUENCE</scope>
    <source>
        <strain evidence="2">15-7</strain>
    </source>
</reference>